<gene>
    <name evidence="2" type="ORF">QBC47DRAFT_362991</name>
</gene>
<proteinExistence type="predicted"/>
<accession>A0AAJ0B7L6</accession>
<name>A0AAJ0B7L6_9PEZI</name>
<feature type="chain" id="PRO_5042615093" evidence="1">
    <location>
        <begin position="18"/>
        <end position="214"/>
    </location>
</feature>
<dbReference type="EMBL" id="MU839838">
    <property type="protein sequence ID" value="KAK1753170.1"/>
    <property type="molecule type" value="Genomic_DNA"/>
</dbReference>
<organism evidence="2 3">
    <name type="scientific">Echria macrotheca</name>
    <dbReference type="NCBI Taxonomy" id="438768"/>
    <lineage>
        <taxon>Eukaryota</taxon>
        <taxon>Fungi</taxon>
        <taxon>Dikarya</taxon>
        <taxon>Ascomycota</taxon>
        <taxon>Pezizomycotina</taxon>
        <taxon>Sordariomycetes</taxon>
        <taxon>Sordariomycetidae</taxon>
        <taxon>Sordariales</taxon>
        <taxon>Schizotheciaceae</taxon>
        <taxon>Echria</taxon>
    </lineage>
</organism>
<reference evidence="2" key="1">
    <citation type="submission" date="2023-06" db="EMBL/GenBank/DDBJ databases">
        <title>Genome-scale phylogeny and comparative genomics of the fungal order Sordariales.</title>
        <authorList>
            <consortium name="Lawrence Berkeley National Laboratory"/>
            <person name="Hensen N."/>
            <person name="Bonometti L."/>
            <person name="Westerberg I."/>
            <person name="Brannstrom I.O."/>
            <person name="Guillou S."/>
            <person name="Cros-Aarteil S."/>
            <person name="Calhoun S."/>
            <person name="Haridas S."/>
            <person name="Kuo A."/>
            <person name="Mondo S."/>
            <person name="Pangilinan J."/>
            <person name="Riley R."/>
            <person name="Labutti K."/>
            <person name="Andreopoulos B."/>
            <person name="Lipzen A."/>
            <person name="Chen C."/>
            <person name="Yanf M."/>
            <person name="Daum C."/>
            <person name="Ng V."/>
            <person name="Clum A."/>
            <person name="Steindorff A."/>
            <person name="Ohm R."/>
            <person name="Martin F."/>
            <person name="Silar P."/>
            <person name="Natvig D."/>
            <person name="Lalanne C."/>
            <person name="Gautier V."/>
            <person name="Ament-Velasquez S.L."/>
            <person name="Kruys A."/>
            <person name="Hutchinson M.I."/>
            <person name="Powell A.J."/>
            <person name="Barry K."/>
            <person name="Miller A.N."/>
            <person name="Grigoriev I.V."/>
            <person name="Debuchy R."/>
            <person name="Gladieux P."/>
            <person name="Thoren M.H."/>
            <person name="Johannesson H."/>
        </authorList>
    </citation>
    <scope>NUCLEOTIDE SEQUENCE</scope>
    <source>
        <strain evidence="2">PSN4</strain>
    </source>
</reference>
<protein>
    <submittedName>
        <fullName evidence="2">Uncharacterized protein</fullName>
    </submittedName>
</protein>
<dbReference type="AlphaFoldDB" id="A0AAJ0B7L6"/>
<keyword evidence="3" id="KW-1185">Reference proteome</keyword>
<evidence type="ECO:0000313" key="2">
    <source>
        <dbReference type="EMBL" id="KAK1753170.1"/>
    </source>
</evidence>
<sequence>MKFSYILSAFLASLSIASPIDERLTQVASRDVQAAAEPGEVYAISARDDVPNDDTPNYTAATKAHTPLVNGKYYWFWLQWPRDPVGDGDGESAAEIKALRDALGFNHVGVVVGQIKETPQGKGKNAKLKRDFIAELHHMIEIKGSTNTGIIQRQYDYKNKDSDKVLVWGGETTASKAAAAKKFAKAWTDVEAQKTYNVKTNNCDTFAKAVKGKL</sequence>
<comment type="caution">
    <text evidence="2">The sequence shown here is derived from an EMBL/GenBank/DDBJ whole genome shotgun (WGS) entry which is preliminary data.</text>
</comment>
<keyword evidence="1" id="KW-0732">Signal</keyword>
<dbReference type="Proteomes" id="UP001239445">
    <property type="component" value="Unassembled WGS sequence"/>
</dbReference>
<evidence type="ECO:0000256" key="1">
    <source>
        <dbReference type="SAM" id="SignalP"/>
    </source>
</evidence>
<feature type="signal peptide" evidence="1">
    <location>
        <begin position="1"/>
        <end position="17"/>
    </location>
</feature>
<evidence type="ECO:0000313" key="3">
    <source>
        <dbReference type="Proteomes" id="UP001239445"/>
    </source>
</evidence>